<accession>A0A8D2B8A9</accession>
<name>A0A8D2B8A9_SCIVU</name>
<reference evidence="1" key="2">
    <citation type="submission" date="2025-09" db="UniProtKB">
        <authorList>
            <consortium name="Ensembl"/>
        </authorList>
    </citation>
    <scope>IDENTIFICATION</scope>
</reference>
<keyword evidence="2" id="KW-1185">Reference proteome</keyword>
<proteinExistence type="predicted"/>
<evidence type="ECO:0000313" key="2">
    <source>
        <dbReference type="Proteomes" id="UP000694564"/>
    </source>
</evidence>
<sequence length="64" mass="7511">MQRTILYELHYVQLAEIKSFLNDETGTQNFQDFDCQELDTETTHGMVHVIIRDFPKGNRPVILT</sequence>
<protein>
    <submittedName>
        <fullName evidence="1">Uncharacterized protein</fullName>
    </submittedName>
</protein>
<reference evidence="1" key="1">
    <citation type="submission" date="2025-08" db="UniProtKB">
        <authorList>
            <consortium name="Ensembl"/>
        </authorList>
    </citation>
    <scope>IDENTIFICATION</scope>
</reference>
<dbReference type="GeneTree" id="ENSGT01000000221508"/>
<dbReference type="Ensembl" id="ENSSVLT00005013472.1">
    <property type="protein sequence ID" value="ENSSVLP00005012169.1"/>
    <property type="gene ID" value="ENSSVLG00005009661.1"/>
</dbReference>
<dbReference type="OrthoDB" id="741027at2759"/>
<evidence type="ECO:0000313" key="1">
    <source>
        <dbReference type="Ensembl" id="ENSSVLP00005012169.1"/>
    </source>
</evidence>
<organism evidence="1 2">
    <name type="scientific">Sciurus vulgaris</name>
    <name type="common">Eurasian red squirrel</name>
    <dbReference type="NCBI Taxonomy" id="55149"/>
    <lineage>
        <taxon>Eukaryota</taxon>
        <taxon>Metazoa</taxon>
        <taxon>Chordata</taxon>
        <taxon>Craniata</taxon>
        <taxon>Vertebrata</taxon>
        <taxon>Euteleostomi</taxon>
        <taxon>Mammalia</taxon>
        <taxon>Eutheria</taxon>
        <taxon>Euarchontoglires</taxon>
        <taxon>Glires</taxon>
        <taxon>Rodentia</taxon>
        <taxon>Sciuromorpha</taxon>
        <taxon>Sciuridae</taxon>
        <taxon>Sciurinae</taxon>
        <taxon>Sciurini</taxon>
        <taxon>Sciurus</taxon>
    </lineage>
</organism>
<dbReference type="AlphaFoldDB" id="A0A8D2B8A9"/>
<dbReference type="Proteomes" id="UP000694564">
    <property type="component" value="Chromosome 9"/>
</dbReference>